<feature type="non-terminal residue" evidence="2">
    <location>
        <position position="280"/>
    </location>
</feature>
<dbReference type="OrthoDB" id="10540144at2759"/>
<protein>
    <recommendedName>
        <fullName evidence="4">Core-binding (CB) domain-containing protein</fullName>
    </recommendedName>
</protein>
<evidence type="ECO:0000313" key="3">
    <source>
        <dbReference type="Proteomes" id="UP000225706"/>
    </source>
</evidence>
<dbReference type="EMBL" id="LSMT01002706">
    <property type="protein sequence ID" value="PFX11364.1"/>
    <property type="molecule type" value="Genomic_DNA"/>
</dbReference>
<dbReference type="Proteomes" id="UP000225706">
    <property type="component" value="Unassembled WGS sequence"/>
</dbReference>
<evidence type="ECO:0000313" key="2">
    <source>
        <dbReference type="EMBL" id="PFX11364.1"/>
    </source>
</evidence>
<keyword evidence="3" id="KW-1185">Reference proteome</keyword>
<accession>A0A2B4QYR1</accession>
<dbReference type="AlphaFoldDB" id="A0A2B4QYR1"/>
<evidence type="ECO:0000256" key="1">
    <source>
        <dbReference type="SAM" id="MobiDB-lite"/>
    </source>
</evidence>
<proteinExistence type="predicted"/>
<organism evidence="2 3">
    <name type="scientific">Stylophora pistillata</name>
    <name type="common">Smooth cauliflower coral</name>
    <dbReference type="NCBI Taxonomy" id="50429"/>
    <lineage>
        <taxon>Eukaryota</taxon>
        <taxon>Metazoa</taxon>
        <taxon>Cnidaria</taxon>
        <taxon>Anthozoa</taxon>
        <taxon>Hexacorallia</taxon>
        <taxon>Scleractinia</taxon>
        <taxon>Astrocoeniina</taxon>
        <taxon>Pocilloporidae</taxon>
        <taxon>Stylophora</taxon>
    </lineage>
</organism>
<gene>
    <name evidence="2" type="ORF">AWC38_SpisGene24947</name>
</gene>
<name>A0A2B4QYR1_STYPI</name>
<comment type="caution">
    <text evidence="2">The sequence shown here is derived from an EMBL/GenBank/DDBJ whole genome shotgun (WGS) entry which is preliminary data.</text>
</comment>
<sequence length="280" mass="31739">MKRCPLTGCMTTTNRLPQHLQKAHKLQRASPKYNKAVSMANVISRDNPHIFLRMKQESERYQGPDFEDALSVGGDGEEVEMAEGNTSVRSDDQEADTTEASCDSASQASGNIDIKGDDVSKTMSAFRDWLLSPDGGKKDRRTAKKHVSQLHKVLSVVGKGVLLSSLLDTKRIRDTFLQRYAAERYHAATIKSYLLSLQHYCSFLLADQPSGVVFDKEHVLRLREKLKRWSASYNRENNRRRWEKMEEDRNALMTPDKICAFERSQAAREAIILLSQLCGT</sequence>
<feature type="region of interest" description="Disordered" evidence="1">
    <location>
        <begin position="80"/>
        <end position="116"/>
    </location>
</feature>
<reference evidence="3" key="1">
    <citation type="journal article" date="2017" name="bioRxiv">
        <title>Comparative analysis of the genomes of Stylophora pistillata and Acropora digitifera provides evidence for extensive differences between species of corals.</title>
        <authorList>
            <person name="Voolstra C.R."/>
            <person name="Li Y."/>
            <person name="Liew Y.J."/>
            <person name="Baumgarten S."/>
            <person name="Zoccola D."/>
            <person name="Flot J.-F."/>
            <person name="Tambutte S."/>
            <person name="Allemand D."/>
            <person name="Aranda M."/>
        </authorList>
    </citation>
    <scope>NUCLEOTIDE SEQUENCE [LARGE SCALE GENOMIC DNA]</scope>
</reference>
<evidence type="ECO:0008006" key="4">
    <source>
        <dbReference type="Google" id="ProtNLM"/>
    </source>
</evidence>
<feature type="compositionally biased region" description="Polar residues" evidence="1">
    <location>
        <begin position="98"/>
        <end position="110"/>
    </location>
</feature>